<evidence type="ECO:0000256" key="5">
    <source>
        <dbReference type="SAM" id="MobiDB-lite"/>
    </source>
</evidence>
<gene>
    <name evidence="8" type="ORF">CSQ87_09720</name>
</gene>
<evidence type="ECO:0000259" key="7">
    <source>
        <dbReference type="PROSITE" id="PS50850"/>
    </source>
</evidence>
<dbReference type="PROSITE" id="PS50850">
    <property type="entry name" value="MFS"/>
    <property type="match status" value="1"/>
</dbReference>
<keyword evidence="3 6" id="KW-1133">Transmembrane helix</keyword>
<name>A0A2M9HCL0_9BIFI</name>
<feature type="transmembrane region" description="Helical" evidence="6">
    <location>
        <begin position="162"/>
        <end position="179"/>
    </location>
</feature>
<evidence type="ECO:0000313" key="9">
    <source>
        <dbReference type="Proteomes" id="UP000231451"/>
    </source>
</evidence>
<evidence type="ECO:0000256" key="6">
    <source>
        <dbReference type="SAM" id="Phobius"/>
    </source>
</evidence>
<feature type="compositionally biased region" description="Basic and acidic residues" evidence="5">
    <location>
        <begin position="56"/>
        <end position="65"/>
    </location>
</feature>
<accession>A0A2M9HCL0</accession>
<keyword evidence="2 6" id="KW-0812">Transmembrane</keyword>
<sequence>MRGHYSPWTLGNHWECAAHTATAHDVRPTASVNRRMPRVNRNLPPIAPRTGPGPYDGHRETDHGSRPRGTGGRRMREGTGTMTEPARRRETILGRDVLLIMTAAFFYMGSSMLVTPIIVGYSHRLGADGEMAGLVAGAMNTVSLFLRPVAGSAADRMPKRRMVTAGAICLIAANTWYVFATSPTMLLLARIVNGIGFSCVSVCLATWLVSLIPLEHIGKGMGYYGMVNALAMSVGPALGIKVQQMAGYRGSCLVSTVMAMLMAVIVLLVRDGGAPRPAEAPTAVDGPANRPTGRGLRALADAIVSVRVVPVAVIFMLFAIPYCATQSYIVTYVHARGLAVEVSLFFPCYAAALLVLRLAMRNLFDRMSFIWFLVLCSLCMAGTLLALSLMRGNAVMLLAALLMAGSYGLMNSVAQSSAVRLGGAGHSGQANATFYIGLDLGMALGPMIGGLLYANVDIRWFFPALAAVVPLALIVYGAARRVFRRQA</sequence>
<feature type="domain" description="Major facilitator superfamily (MFS) profile" evidence="7">
    <location>
        <begin position="96"/>
        <end position="481"/>
    </location>
</feature>
<dbReference type="EMBL" id="PEBK01000011">
    <property type="protein sequence ID" value="PJM74553.1"/>
    <property type="molecule type" value="Genomic_DNA"/>
</dbReference>
<feature type="transmembrane region" description="Helical" evidence="6">
    <location>
        <begin position="246"/>
        <end position="269"/>
    </location>
</feature>
<organism evidence="8 9">
    <name type="scientific">Bifidobacterium simiarum</name>
    <dbReference type="NCBI Taxonomy" id="2045441"/>
    <lineage>
        <taxon>Bacteria</taxon>
        <taxon>Bacillati</taxon>
        <taxon>Actinomycetota</taxon>
        <taxon>Actinomycetes</taxon>
        <taxon>Bifidobacteriales</taxon>
        <taxon>Bifidobacteriaceae</taxon>
        <taxon>Bifidobacterium</taxon>
    </lineage>
</organism>
<dbReference type="Gene3D" id="1.20.1250.20">
    <property type="entry name" value="MFS general substrate transporter like domains"/>
    <property type="match status" value="1"/>
</dbReference>
<proteinExistence type="predicted"/>
<comment type="caution">
    <text evidence="8">The sequence shown here is derived from an EMBL/GenBank/DDBJ whole genome shotgun (WGS) entry which is preliminary data.</text>
</comment>
<dbReference type="SUPFAM" id="SSF103473">
    <property type="entry name" value="MFS general substrate transporter"/>
    <property type="match status" value="1"/>
</dbReference>
<feature type="transmembrane region" description="Helical" evidence="6">
    <location>
        <begin position="191"/>
        <end position="214"/>
    </location>
</feature>
<feature type="transmembrane region" description="Helical" evidence="6">
    <location>
        <begin position="368"/>
        <end position="389"/>
    </location>
</feature>
<feature type="transmembrane region" description="Helical" evidence="6">
    <location>
        <begin position="460"/>
        <end position="479"/>
    </location>
</feature>
<feature type="transmembrane region" description="Helical" evidence="6">
    <location>
        <begin position="131"/>
        <end position="150"/>
    </location>
</feature>
<protein>
    <submittedName>
        <fullName evidence="8">MFS transporter</fullName>
    </submittedName>
</protein>
<evidence type="ECO:0000256" key="1">
    <source>
        <dbReference type="ARBA" id="ARBA00004651"/>
    </source>
</evidence>
<dbReference type="InterPro" id="IPR052714">
    <property type="entry name" value="MFS_Exporter"/>
</dbReference>
<dbReference type="GO" id="GO:0005886">
    <property type="term" value="C:plasma membrane"/>
    <property type="evidence" value="ECO:0007669"/>
    <property type="project" value="UniProtKB-SubCell"/>
</dbReference>
<feature type="transmembrane region" description="Helical" evidence="6">
    <location>
        <begin position="434"/>
        <end position="454"/>
    </location>
</feature>
<keyword evidence="9" id="KW-1185">Reference proteome</keyword>
<evidence type="ECO:0000256" key="4">
    <source>
        <dbReference type="ARBA" id="ARBA00023136"/>
    </source>
</evidence>
<evidence type="ECO:0000256" key="2">
    <source>
        <dbReference type="ARBA" id="ARBA00022692"/>
    </source>
</evidence>
<evidence type="ECO:0000256" key="3">
    <source>
        <dbReference type="ARBA" id="ARBA00022989"/>
    </source>
</evidence>
<dbReference type="InterPro" id="IPR020846">
    <property type="entry name" value="MFS_dom"/>
</dbReference>
<dbReference type="PANTHER" id="PTHR23531">
    <property type="entry name" value="QUINOLENE RESISTANCE PROTEIN NORA"/>
    <property type="match status" value="1"/>
</dbReference>
<dbReference type="CDD" id="cd17489">
    <property type="entry name" value="MFS_YfcJ_like"/>
    <property type="match status" value="1"/>
</dbReference>
<dbReference type="InterPro" id="IPR036259">
    <property type="entry name" value="MFS_trans_sf"/>
</dbReference>
<dbReference type="Pfam" id="PF07690">
    <property type="entry name" value="MFS_1"/>
    <property type="match status" value="1"/>
</dbReference>
<feature type="transmembrane region" description="Helical" evidence="6">
    <location>
        <begin position="97"/>
        <end position="119"/>
    </location>
</feature>
<dbReference type="InterPro" id="IPR011701">
    <property type="entry name" value="MFS"/>
</dbReference>
<evidence type="ECO:0000313" key="8">
    <source>
        <dbReference type="EMBL" id="PJM74553.1"/>
    </source>
</evidence>
<feature type="region of interest" description="Disordered" evidence="5">
    <location>
        <begin position="39"/>
        <end position="85"/>
    </location>
</feature>
<dbReference type="OrthoDB" id="9814001at2"/>
<dbReference type="PANTHER" id="PTHR23531:SF1">
    <property type="entry name" value="QUINOLENE RESISTANCE PROTEIN NORA"/>
    <property type="match status" value="1"/>
</dbReference>
<feature type="transmembrane region" description="Helical" evidence="6">
    <location>
        <begin position="332"/>
        <end position="356"/>
    </location>
</feature>
<keyword evidence="4 6" id="KW-0472">Membrane</keyword>
<dbReference type="AlphaFoldDB" id="A0A2M9HCL0"/>
<feature type="transmembrane region" description="Helical" evidence="6">
    <location>
        <begin position="298"/>
        <end position="320"/>
    </location>
</feature>
<comment type="subcellular location">
    <subcellularLocation>
        <location evidence="1">Cell membrane</location>
        <topology evidence="1">Multi-pass membrane protein</topology>
    </subcellularLocation>
</comment>
<dbReference type="Proteomes" id="UP000231451">
    <property type="component" value="Unassembled WGS sequence"/>
</dbReference>
<feature type="transmembrane region" description="Helical" evidence="6">
    <location>
        <begin position="221"/>
        <end position="240"/>
    </location>
</feature>
<dbReference type="GO" id="GO:0022857">
    <property type="term" value="F:transmembrane transporter activity"/>
    <property type="evidence" value="ECO:0007669"/>
    <property type="project" value="InterPro"/>
</dbReference>
<feature type="transmembrane region" description="Helical" evidence="6">
    <location>
        <begin position="395"/>
        <end position="414"/>
    </location>
</feature>
<reference evidence="8 9" key="1">
    <citation type="submission" date="2017-10" db="EMBL/GenBank/DDBJ databases">
        <title>Draft genome sequences of strains TRE 1, TRE 9, TRE H and TRI 7, isolated from tamarins, belonging to four potential novel Bifidobacterium species.</title>
        <authorList>
            <person name="Mattarelli P."/>
            <person name="Modesto M."/>
            <person name="Puglisi E."/>
            <person name="Morelli L."/>
            <person name="Spezio C."/>
            <person name="Bonetti A."/>
            <person name="Sandri C."/>
        </authorList>
    </citation>
    <scope>NUCLEOTIDE SEQUENCE [LARGE SCALE GENOMIC DNA]</scope>
    <source>
        <strain evidence="9">TRI7</strain>
    </source>
</reference>